<dbReference type="GO" id="GO:0031490">
    <property type="term" value="F:chromatin DNA binding"/>
    <property type="evidence" value="ECO:0007669"/>
    <property type="project" value="TreeGrafter"/>
</dbReference>
<dbReference type="eggNOG" id="ENOG502T10B">
    <property type="taxonomic scope" value="Eukaryota"/>
</dbReference>
<comment type="caution">
    <text evidence="1">The sequence shown here is derived from an EMBL/GenBank/DDBJ whole genome shotgun (WGS) entry which is preliminary data.</text>
</comment>
<proteinExistence type="predicted"/>
<dbReference type="EMBL" id="CAIF01000198">
    <property type="protein sequence ID" value="CCH45502.1"/>
    <property type="molecule type" value="Genomic_DNA"/>
</dbReference>
<dbReference type="Proteomes" id="UP000009328">
    <property type="component" value="Unassembled WGS sequence"/>
</dbReference>
<name>K0KU03_WICCF</name>
<keyword evidence="2" id="KW-1185">Reference proteome</keyword>
<dbReference type="AlphaFoldDB" id="K0KU03"/>
<evidence type="ECO:0000313" key="2">
    <source>
        <dbReference type="Proteomes" id="UP000009328"/>
    </source>
</evidence>
<sequence length="156" mass="17854">MSLNWIMRTPNGVNPPFVLLDGENVKYTSPQPIEIKLKAIQLEKPDVITIKGSIYLTDKRLVVLSTGAGNQDNDSFSLLYKDMISHKLEMPWFGSNSYKILFKITSEQSGLNYLYTWQSNIQFPQGGAIQFHEEFSKLKTWFDNNQEDEPLPAYTG</sequence>
<dbReference type="HOGENOM" id="CLU_104297_0_0_1"/>
<dbReference type="InParanoid" id="K0KU03"/>
<evidence type="ECO:0000313" key="1">
    <source>
        <dbReference type="EMBL" id="CCH45502.1"/>
    </source>
</evidence>
<dbReference type="InterPro" id="IPR044852">
    <property type="entry name" value="WBP2-like"/>
</dbReference>
<dbReference type="PANTHER" id="PTHR31606">
    <property type="entry name" value="WW DOMAIN BINDING PROTEIN 2, ISOFORM E"/>
    <property type="match status" value="1"/>
</dbReference>
<accession>K0KU03</accession>
<dbReference type="PANTHER" id="PTHR31606:SF1">
    <property type="entry name" value="WW DOMAIN BINDING PROTEIN 2, ISOFORM E"/>
    <property type="match status" value="1"/>
</dbReference>
<dbReference type="GO" id="GO:0005634">
    <property type="term" value="C:nucleus"/>
    <property type="evidence" value="ECO:0007669"/>
    <property type="project" value="TreeGrafter"/>
</dbReference>
<dbReference type="STRING" id="1206466.K0KU03"/>
<protein>
    <submittedName>
        <fullName evidence="1">Uncharacterized protein</fullName>
    </submittedName>
</protein>
<gene>
    <name evidence="1" type="ORF">BN7_5084</name>
</gene>
<organism evidence="1 2">
    <name type="scientific">Wickerhamomyces ciferrii (strain ATCC 14091 / BCRC 22168 / CBS 111 / JCM 3599 / NBRC 0793 / NRRL Y-1031 F-60-10)</name>
    <name type="common">Yeast</name>
    <name type="synonym">Pichia ciferrii</name>
    <dbReference type="NCBI Taxonomy" id="1206466"/>
    <lineage>
        <taxon>Eukaryota</taxon>
        <taxon>Fungi</taxon>
        <taxon>Dikarya</taxon>
        <taxon>Ascomycota</taxon>
        <taxon>Saccharomycotina</taxon>
        <taxon>Saccharomycetes</taxon>
        <taxon>Phaffomycetales</taxon>
        <taxon>Wickerhamomycetaceae</taxon>
        <taxon>Wickerhamomyces</taxon>
    </lineage>
</organism>
<reference evidence="1 2" key="1">
    <citation type="journal article" date="2012" name="Eukaryot. Cell">
        <title>Draft genome sequence of Wickerhamomyces ciferrii NRRL Y-1031 F-60-10.</title>
        <authorList>
            <person name="Schneider J."/>
            <person name="Andrea H."/>
            <person name="Blom J."/>
            <person name="Jaenicke S."/>
            <person name="Ruckert C."/>
            <person name="Schorsch C."/>
            <person name="Szczepanowski R."/>
            <person name="Farwick M."/>
            <person name="Goesmann A."/>
            <person name="Puhler A."/>
            <person name="Schaffer S."/>
            <person name="Tauch A."/>
            <person name="Kohler T."/>
            <person name="Brinkrolf K."/>
        </authorList>
    </citation>
    <scope>NUCLEOTIDE SEQUENCE [LARGE SCALE GENOMIC DNA]</scope>
    <source>
        <strain evidence="2">ATCC 14091 / BCRC 22168 / CBS 111 / JCM 3599 / NBRC 0793 / NRRL Y-1031 F-60-10</strain>
    </source>
</reference>
<dbReference type="SUPFAM" id="SSF50729">
    <property type="entry name" value="PH domain-like"/>
    <property type="match status" value="1"/>
</dbReference>
<dbReference type="GO" id="GO:0003713">
    <property type="term" value="F:transcription coactivator activity"/>
    <property type="evidence" value="ECO:0007669"/>
    <property type="project" value="InterPro"/>
</dbReference>